<protein>
    <recommendedName>
        <fullName evidence="7">Adenylate kinase</fullName>
    </recommendedName>
</protein>
<dbReference type="InterPro" id="IPR000850">
    <property type="entry name" value="Adenylat/UMP-CMP_kin"/>
</dbReference>
<dbReference type="GO" id="GO:0019205">
    <property type="term" value="F:nucleobase-containing compound kinase activity"/>
    <property type="evidence" value="ECO:0007669"/>
    <property type="project" value="InterPro"/>
</dbReference>
<dbReference type="InterPro" id="IPR027417">
    <property type="entry name" value="P-loop_NTPase"/>
</dbReference>
<dbReference type="GO" id="GO:0005524">
    <property type="term" value="F:ATP binding"/>
    <property type="evidence" value="ECO:0007669"/>
    <property type="project" value="InterPro"/>
</dbReference>
<evidence type="ECO:0000256" key="4">
    <source>
        <dbReference type="RuleBase" id="RU003330"/>
    </source>
</evidence>
<keyword evidence="3 4" id="KW-0418">Kinase</keyword>
<dbReference type="Gene3D" id="3.40.50.300">
    <property type="entry name" value="P-loop containing nucleotide triphosphate hydrolases"/>
    <property type="match status" value="1"/>
</dbReference>
<evidence type="ECO:0000313" key="6">
    <source>
        <dbReference type="Proteomes" id="UP001231518"/>
    </source>
</evidence>
<keyword evidence="1 4" id="KW-0808">Transferase</keyword>
<evidence type="ECO:0000313" key="5">
    <source>
        <dbReference type="EMBL" id="KAJ8726076.1"/>
    </source>
</evidence>
<accession>A0AAD7YS64</accession>
<organism evidence="5 6">
    <name type="scientific">Mythimna separata</name>
    <name type="common">Oriental armyworm</name>
    <name type="synonym">Pseudaletia separata</name>
    <dbReference type="NCBI Taxonomy" id="271217"/>
    <lineage>
        <taxon>Eukaryota</taxon>
        <taxon>Metazoa</taxon>
        <taxon>Ecdysozoa</taxon>
        <taxon>Arthropoda</taxon>
        <taxon>Hexapoda</taxon>
        <taxon>Insecta</taxon>
        <taxon>Pterygota</taxon>
        <taxon>Neoptera</taxon>
        <taxon>Endopterygota</taxon>
        <taxon>Lepidoptera</taxon>
        <taxon>Glossata</taxon>
        <taxon>Ditrysia</taxon>
        <taxon>Noctuoidea</taxon>
        <taxon>Noctuidae</taxon>
        <taxon>Noctuinae</taxon>
        <taxon>Hadenini</taxon>
        <taxon>Mythimna</taxon>
    </lineage>
</organism>
<evidence type="ECO:0000256" key="2">
    <source>
        <dbReference type="ARBA" id="ARBA00022741"/>
    </source>
</evidence>
<evidence type="ECO:0000256" key="3">
    <source>
        <dbReference type="ARBA" id="ARBA00022777"/>
    </source>
</evidence>
<reference evidence="5" key="1">
    <citation type="submission" date="2023-03" db="EMBL/GenBank/DDBJ databases">
        <title>Chromosome-level genomes of two armyworms, Mythimna separata and Mythimna loreyi, provide insights into the biosynthesis and reception of sex pheromones.</title>
        <authorList>
            <person name="Zhao H."/>
        </authorList>
    </citation>
    <scope>NUCLEOTIDE SEQUENCE</scope>
    <source>
        <strain evidence="5">BeijingLab</strain>
        <tissue evidence="5">Pupa</tissue>
    </source>
</reference>
<sequence>MATNEPATNVNTTCPCPKFCPLPTCPYHEDLSKLNTIEVTVSSTAPIDTNTTPILWVLGGPGSGKETQCDKIAAKYGYTHLSTGALLRAEIAKSTGTDRAKTLVAIIEKGGLAPTEYVLALVKDEIRARAATTKGFLVDGFPRETSQGLEFEMGVAPPTAILYFEVSEKTLTDRLLARAKDSGRLDDNENTIKQRLKTFQENNQLILDQYSDKVVKINGEGSEDETFAEVEKVMEPIVATAVAR</sequence>
<proteinExistence type="inferred from homology"/>
<gene>
    <name evidence="5" type="ORF">PYW07_000774</name>
</gene>
<dbReference type="PROSITE" id="PS00113">
    <property type="entry name" value="ADENYLATE_KINASE"/>
    <property type="match status" value="1"/>
</dbReference>
<dbReference type="GO" id="GO:0006139">
    <property type="term" value="P:nucleobase-containing compound metabolic process"/>
    <property type="evidence" value="ECO:0007669"/>
    <property type="project" value="InterPro"/>
</dbReference>
<dbReference type="CDD" id="cd01428">
    <property type="entry name" value="ADK"/>
    <property type="match status" value="1"/>
</dbReference>
<dbReference type="SUPFAM" id="SSF52540">
    <property type="entry name" value="P-loop containing nucleoside triphosphate hydrolases"/>
    <property type="match status" value="1"/>
</dbReference>
<dbReference type="PANTHER" id="PTHR23359">
    <property type="entry name" value="NUCLEOTIDE KINASE"/>
    <property type="match status" value="1"/>
</dbReference>
<dbReference type="InterPro" id="IPR033690">
    <property type="entry name" value="Adenylat_kinase_CS"/>
</dbReference>
<dbReference type="Pfam" id="PF00406">
    <property type="entry name" value="ADK"/>
    <property type="match status" value="1"/>
</dbReference>
<dbReference type="PRINTS" id="PR00094">
    <property type="entry name" value="ADENYLTKNASE"/>
</dbReference>
<dbReference type="Proteomes" id="UP001231518">
    <property type="component" value="Chromosome 10"/>
</dbReference>
<evidence type="ECO:0008006" key="7">
    <source>
        <dbReference type="Google" id="ProtNLM"/>
    </source>
</evidence>
<comment type="caution">
    <text evidence="5">The sequence shown here is derived from an EMBL/GenBank/DDBJ whole genome shotgun (WGS) entry which is preliminary data.</text>
</comment>
<comment type="similarity">
    <text evidence="4">Belongs to the adenylate kinase family.</text>
</comment>
<keyword evidence="6" id="KW-1185">Reference proteome</keyword>
<dbReference type="EMBL" id="JARGEI010000009">
    <property type="protein sequence ID" value="KAJ8726076.1"/>
    <property type="molecule type" value="Genomic_DNA"/>
</dbReference>
<keyword evidence="2" id="KW-0547">Nucleotide-binding</keyword>
<name>A0AAD7YS64_MYTSE</name>
<dbReference type="AlphaFoldDB" id="A0AAD7YS64"/>
<evidence type="ECO:0000256" key="1">
    <source>
        <dbReference type="ARBA" id="ARBA00022679"/>
    </source>
</evidence>
<dbReference type="HAMAP" id="MF_00235">
    <property type="entry name" value="Adenylate_kinase_Adk"/>
    <property type="match status" value="1"/>
</dbReference>